<dbReference type="PANTHER" id="PTHR46035:SF3">
    <property type="entry name" value="TRANSLOCATION PROTEIN SEC72"/>
    <property type="match status" value="1"/>
</dbReference>
<reference evidence="1" key="1">
    <citation type="submission" date="2015-10" db="EMBL/GenBank/DDBJ databases">
        <authorList>
            <person name="Regsiter A."/>
            <person name="william w."/>
        </authorList>
    </citation>
    <scope>NUCLEOTIDE SEQUENCE</scope>
    <source>
        <strain evidence="1">Montdore</strain>
    </source>
</reference>
<proteinExistence type="predicted"/>
<sequence length="204" mass="22804">MAQSTDVFVVVPIEMDPTTKAIQALPSSNDPLLARELEALNNLHRTLKSVPEITNGIPPPPTSVGPKRSALIERMRQTGNSAFKKKNYSEAVDLYTHAITMALTRPPWEPSALLRDELHQLYANRAQAHIGINNWPEALADVNASIDLKRVGNPKAHWRKGKCLKEMGRHEEAKEALEFGLEFGNDTELAHMLKEVNETLSKRQ</sequence>
<dbReference type="GO" id="GO:0005829">
    <property type="term" value="C:cytosol"/>
    <property type="evidence" value="ECO:0007669"/>
    <property type="project" value="TreeGrafter"/>
</dbReference>
<protein>
    <recommendedName>
        <fullName evidence="3">Translocation protein sec72</fullName>
    </recommendedName>
</protein>
<dbReference type="EMBL" id="LN891022">
    <property type="protein sequence ID" value="CUS11411.1"/>
    <property type="molecule type" value="Genomic_DNA"/>
</dbReference>
<dbReference type="InterPro" id="IPR011990">
    <property type="entry name" value="TPR-like_helical_dom_sf"/>
</dbReference>
<dbReference type="SMART" id="SM00028">
    <property type="entry name" value="TPR"/>
    <property type="match status" value="3"/>
</dbReference>
<organism evidence="1 2">
    <name type="scientific">Tuber aestivum</name>
    <name type="common">summer truffle</name>
    <dbReference type="NCBI Taxonomy" id="59557"/>
    <lineage>
        <taxon>Eukaryota</taxon>
        <taxon>Fungi</taxon>
        <taxon>Dikarya</taxon>
        <taxon>Ascomycota</taxon>
        <taxon>Pezizomycotina</taxon>
        <taxon>Pezizomycetes</taxon>
        <taxon>Pezizales</taxon>
        <taxon>Tuberaceae</taxon>
        <taxon>Tuber</taxon>
    </lineage>
</organism>
<gene>
    <name evidence="1" type="ORF">GSTUAT00004513001</name>
</gene>
<dbReference type="GO" id="GO:0051879">
    <property type="term" value="F:Hsp90 protein binding"/>
    <property type="evidence" value="ECO:0007669"/>
    <property type="project" value="TreeGrafter"/>
</dbReference>
<accession>A0A292PXA0</accession>
<evidence type="ECO:0000313" key="1">
    <source>
        <dbReference type="EMBL" id="CUS11411.1"/>
    </source>
</evidence>
<dbReference type="Pfam" id="PF13181">
    <property type="entry name" value="TPR_8"/>
    <property type="match status" value="1"/>
</dbReference>
<dbReference type="GO" id="GO:0030544">
    <property type="term" value="F:Hsp70 protein binding"/>
    <property type="evidence" value="ECO:0007669"/>
    <property type="project" value="TreeGrafter"/>
</dbReference>
<dbReference type="AlphaFoldDB" id="A0A292PXA0"/>
<dbReference type="InterPro" id="IPR019734">
    <property type="entry name" value="TPR_rpt"/>
</dbReference>
<keyword evidence="2" id="KW-1185">Reference proteome</keyword>
<evidence type="ECO:0000313" key="2">
    <source>
        <dbReference type="Proteomes" id="UP001412239"/>
    </source>
</evidence>
<dbReference type="GO" id="GO:0006457">
    <property type="term" value="P:protein folding"/>
    <property type="evidence" value="ECO:0007669"/>
    <property type="project" value="TreeGrafter"/>
</dbReference>
<dbReference type="PANTHER" id="PTHR46035">
    <property type="entry name" value="TETRATRICOPEPTIDE REPEAT PROTEIN 4"/>
    <property type="match status" value="1"/>
</dbReference>
<dbReference type="Gene3D" id="1.25.40.10">
    <property type="entry name" value="Tetratricopeptide repeat domain"/>
    <property type="match status" value="1"/>
</dbReference>
<name>A0A292PXA0_9PEZI</name>
<dbReference type="SUPFAM" id="SSF48452">
    <property type="entry name" value="TPR-like"/>
    <property type="match status" value="1"/>
</dbReference>
<dbReference type="Proteomes" id="UP001412239">
    <property type="component" value="Unassembled WGS sequence"/>
</dbReference>
<evidence type="ECO:0008006" key="3">
    <source>
        <dbReference type="Google" id="ProtNLM"/>
    </source>
</evidence>
<dbReference type="GO" id="GO:0005634">
    <property type="term" value="C:nucleus"/>
    <property type="evidence" value="ECO:0007669"/>
    <property type="project" value="TreeGrafter"/>
</dbReference>